<protein>
    <submittedName>
        <fullName evidence="1">Uncharacterized protein</fullName>
    </submittedName>
</protein>
<name>A0A4Y2L4C6_ARAVE</name>
<evidence type="ECO:0000313" key="2">
    <source>
        <dbReference type="Proteomes" id="UP000499080"/>
    </source>
</evidence>
<organism evidence="1 2">
    <name type="scientific">Araneus ventricosus</name>
    <name type="common">Orbweaver spider</name>
    <name type="synonym">Epeira ventricosa</name>
    <dbReference type="NCBI Taxonomy" id="182803"/>
    <lineage>
        <taxon>Eukaryota</taxon>
        <taxon>Metazoa</taxon>
        <taxon>Ecdysozoa</taxon>
        <taxon>Arthropoda</taxon>
        <taxon>Chelicerata</taxon>
        <taxon>Arachnida</taxon>
        <taxon>Araneae</taxon>
        <taxon>Araneomorphae</taxon>
        <taxon>Entelegynae</taxon>
        <taxon>Araneoidea</taxon>
        <taxon>Araneidae</taxon>
        <taxon>Araneus</taxon>
    </lineage>
</organism>
<gene>
    <name evidence="1" type="ORF">AVEN_240479_1</name>
</gene>
<accession>A0A4Y2L4C6</accession>
<dbReference type="AlphaFoldDB" id="A0A4Y2L4C6"/>
<dbReference type="Proteomes" id="UP000499080">
    <property type="component" value="Unassembled WGS sequence"/>
</dbReference>
<comment type="caution">
    <text evidence="1">The sequence shown here is derived from an EMBL/GenBank/DDBJ whole genome shotgun (WGS) entry which is preliminary data.</text>
</comment>
<reference evidence="1 2" key="1">
    <citation type="journal article" date="2019" name="Sci. Rep.">
        <title>Orb-weaving spider Araneus ventricosus genome elucidates the spidroin gene catalogue.</title>
        <authorList>
            <person name="Kono N."/>
            <person name="Nakamura H."/>
            <person name="Ohtoshi R."/>
            <person name="Moran D.A.P."/>
            <person name="Shinohara A."/>
            <person name="Yoshida Y."/>
            <person name="Fujiwara M."/>
            <person name="Mori M."/>
            <person name="Tomita M."/>
            <person name="Arakawa K."/>
        </authorList>
    </citation>
    <scope>NUCLEOTIDE SEQUENCE [LARGE SCALE GENOMIC DNA]</scope>
</reference>
<evidence type="ECO:0000313" key="1">
    <source>
        <dbReference type="EMBL" id="GBN08466.1"/>
    </source>
</evidence>
<feature type="non-terminal residue" evidence="1">
    <location>
        <position position="82"/>
    </location>
</feature>
<keyword evidence="2" id="KW-1185">Reference proteome</keyword>
<sequence>MRLIDVVHVSMVTCFDYTFRLMPTLFVAFVIDRAHRPTDRRNSRSGFLDSSSSETWRFTNVPRWNFWTITTLRLCILSGVAT</sequence>
<proteinExistence type="predicted"/>
<dbReference type="EMBL" id="BGPR01116938">
    <property type="protein sequence ID" value="GBN08466.1"/>
    <property type="molecule type" value="Genomic_DNA"/>
</dbReference>